<evidence type="ECO:0000259" key="1">
    <source>
        <dbReference type="Pfam" id="PF10551"/>
    </source>
</evidence>
<protein>
    <recommendedName>
        <fullName evidence="1">MULE transposase domain-containing protein</fullName>
    </recommendedName>
</protein>
<gene>
    <name evidence="2" type="ORF">MTR67_025589</name>
</gene>
<feature type="non-terminal residue" evidence="2">
    <location>
        <position position="1"/>
    </location>
</feature>
<dbReference type="EMBL" id="CP133617">
    <property type="protein sequence ID" value="WMV32204.1"/>
    <property type="molecule type" value="Genomic_DNA"/>
</dbReference>
<reference evidence="2" key="1">
    <citation type="submission" date="2023-08" db="EMBL/GenBank/DDBJ databases">
        <title>A de novo genome assembly of Solanum verrucosum Schlechtendal, a Mexican diploid species geographically isolated from the other diploid A-genome species in potato relatives.</title>
        <authorList>
            <person name="Hosaka K."/>
        </authorList>
    </citation>
    <scope>NUCLEOTIDE SEQUENCE</scope>
    <source>
        <tissue evidence="2">Young leaves</tissue>
    </source>
</reference>
<evidence type="ECO:0000313" key="2">
    <source>
        <dbReference type="EMBL" id="WMV32204.1"/>
    </source>
</evidence>
<sequence>LDHTEESAEDFIYTRDDGSIWNPNNPKYIQSGMLFMNTKQMKSVVRAYSLAIKKEFLCDQSKSKSWRVICKRHELGCNWMILFREISSDIWKAFKQSIDGLKSCRPIISIDGTHLYGLYDMKLLIAVGIDANGNIFPLAYALVARESFESWS</sequence>
<keyword evidence="3" id="KW-1185">Reference proteome</keyword>
<name>A0AAF0QXE9_SOLVR</name>
<dbReference type="PANTHER" id="PTHR31973:SF195">
    <property type="entry name" value="MUDR FAMILY TRANSPOSASE"/>
    <property type="match status" value="1"/>
</dbReference>
<dbReference type="Pfam" id="PF10551">
    <property type="entry name" value="MULE"/>
    <property type="match status" value="1"/>
</dbReference>
<evidence type="ECO:0000313" key="3">
    <source>
        <dbReference type="Proteomes" id="UP001234989"/>
    </source>
</evidence>
<proteinExistence type="predicted"/>
<feature type="domain" description="MULE transposase" evidence="1">
    <location>
        <begin position="108"/>
        <end position="151"/>
    </location>
</feature>
<dbReference type="Proteomes" id="UP001234989">
    <property type="component" value="Chromosome 6"/>
</dbReference>
<dbReference type="InterPro" id="IPR018289">
    <property type="entry name" value="MULE_transposase_dom"/>
</dbReference>
<organism evidence="2 3">
    <name type="scientific">Solanum verrucosum</name>
    <dbReference type="NCBI Taxonomy" id="315347"/>
    <lineage>
        <taxon>Eukaryota</taxon>
        <taxon>Viridiplantae</taxon>
        <taxon>Streptophyta</taxon>
        <taxon>Embryophyta</taxon>
        <taxon>Tracheophyta</taxon>
        <taxon>Spermatophyta</taxon>
        <taxon>Magnoliopsida</taxon>
        <taxon>eudicotyledons</taxon>
        <taxon>Gunneridae</taxon>
        <taxon>Pentapetalae</taxon>
        <taxon>asterids</taxon>
        <taxon>lamiids</taxon>
        <taxon>Solanales</taxon>
        <taxon>Solanaceae</taxon>
        <taxon>Solanoideae</taxon>
        <taxon>Solaneae</taxon>
        <taxon>Solanum</taxon>
    </lineage>
</organism>
<accession>A0AAF0QXE9</accession>
<dbReference type="AlphaFoldDB" id="A0AAF0QXE9"/>
<dbReference type="PANTHER" id="PTHR31973">
    <property type="entry name" value="POLYPROTEIN, PUTATIVE-RELATED"/>
    <property type="match status" value="1"/>
</dbReference>